<evidence type="ECO:0000256" key="8">
    <source>
        <dbReference type="SAM" id="SignalP"/>
    </source>
</evidence>
<gene>
    <name evidence="10" type="ORF">ABID12_003677</name>
</gene>
<feature type="domain" description="Solute-binding protein family 5" evidence="9">
    <location>
        <begin position="67"/>
        <end position="424"/>
    </location>
</feature>
<dbReference type="PANTHER" id="PTHR30290">
    <property type="entry name" value="PERIPLASMIC BINDING COMPONENT OF ABC TRANSPORTER"/>
    <property type="match status" value="1"/>
</dbReference>
<accession>A0ABV2IFK9</accession>
<dbReference type="Gene3D" id="3.90.76.10">
    <property type="entry name" value="Dipeptide-binding Protein, Domain 1"/>
    <property type="match status" value="1"/>
</dbReference>
<dbReference type="Gene3D" id="3.10.105.10">
    <property type="entry name" value="Dipeptide-binding Protein, Domain 3"/>
    <property type="match status" value="1"/>
</dbReference>
<evidence type="ECO:0000259" key="9">
    <source>
        <dbReference type="Pfam" id="PF00496"/>
    </source>
</evidence>
<evidence type="ECO:0000256" key="6">
    <source>
        <dbReference type="ARBA" id="ARBA00022729"/>
    </source>
</evidence>
<evidence type="ECO:0000256" key="4">
    <source>
        <dbReference type="ARBA" id="ARBA00017393"/>
    </source>
</evidence>
<keyword evidence="5" id="KW-0813">Transport</keyword>
<feature type="chain" id="PRO_5046199936" description="Glutathione-binding protein GsiB" evidence="8">
    <location>
        <begin position="25"/>
        <end position="509"/>
    </location>
</feature>
<evidence type="ECO:0000256" key="1">
    <source>
        <dbReference type="ARBA" id="ARBA00003489"/>
    </source>
</evidence>
<dbReference type="PIRSF" id="PIRSF002741">
    <property type="entry name" value="MppA"/>
    <property type="match status" value="1"/>
</dbReference>
<evidence type="ECO:0000313" key="11">
    <source>
        <dbReference type="Proteomes" id="UP001549164"/>
    </source>
</evidence>
<dbReference type="RefSeq" id="WP_354435540.1">
    <property type="nucleotide sequence ID" value="NZ_JBEPLY010000016.1"/>
</dbReference>
<dbReference type="InterPro" id="IPR000914">
    <property type="entry name" value="SBP_5_dom"/>
</dbReference>
<dbReference type="Gene3D" id="3.40.190.10">
    <property type="entry name" value="Periplasmic binding protein-like II"/>
    <property type="match status" value="1"/>
</dbReference>
<evidence type="ECO:0000313" key="10">
    <source>
        <dbReference type="EMBL" id="MET3601715.1"/>
    </source>
</evidence>
<comment type="function">
    <text evidence="1">Part of the ABC transporter complex GsiABCD involved in glutathione import. Binds glutathione.</text>
</comment>
<evidence type="ECO:0000256" key="7">
    <source>
        <dbReference type="ARBA" id="ARBA00022764"/>
    </source>
</evidence>
<dbReference type="InterPro" id="IPR039424">
    <property type="entry name" value="SBP_5"/>
</dbReference>
<organism evidence="10 11">
    <name type="scientific">Martelella mangrovi</name>
    <dbReference type="NCBI Taxonomy" id="1397477"/>
    <lineage>
        <taxon>Bacteria</taxon>
        <taxon>Pseudomonadati</taxon>
        <taxon>Pseudomonadota</taxon>
        <taxon>Alphaproteobacteria</taxon>
        <taxon>Hyphomicrobiales</taxon>
        <taxon>Aurantimonadaceae</taxon>
        <taxon>Martelella</taxon>
    </lineage>
</organism>
<evidence type="ECO:0000256" key="5">
    <source>
        <dbReference type="ARBA" id="ARBA00022448"/>
    </source>
</evidence>
<reference evidence="10 11" key="1">
    <citation type="submission" date="2024-06" db="EMBL/GenBank/DDBJ databases">
        <title>Genomic Encyclopedia of Type Strains, Phase IV (KMG-IV): sequencing the most valuable type-strain genomes for metagenomic binning, comparative biology and taxonomic classification.</title>
        <authorList>
            <person name="Goeker M."/>
        </authorList>
    </citation>
    <scope>NUCLEOTIDE SEQUENCE [LARGE SCALE GENOMIC DNA]</scope>
    <source>
        <strain evidence="10 11">DSM 28102</strain>
    </source>
</reference>
<evidence type="ECO:0000256" key="2">
    <source>
        <dbReference type="ARBA" id="ARBA00004418"/>
    </source>
</evidence>
<keyword evidence="11" id="KW-1185">Reference proteome</keyword>
<dbReference type="Proteomes" id="UP001549164">
    <property type="component" value="Unassembled WGS sequence"/>
</dbReference>
<dbReference type="PANTHER" id="PTHR30290:SF32">
    <property type="entry name" value="GLUTATHIONE-BINDING PROTEIN GSIB"/>
    <property type="match status" value="1"/>
</dbReference>
<keyword evidence="6 8" id="KW-0732">Signal</keyword>
<comment type="similarity">
    <text evidence="3">Belongs to the bacterial solute-binding protein 5 family.</text>
</comment>
<comment type="caution">
    <text evidence="10">The sequence shown here is derived from an EMBL/GenBank/DDBJ whole genome shotgun (WGS) entry which is preliminary data.</text>
</comment>
<proteinExistence type="inferred from homology"/>
<dbReference type="InterPro" id="IPR030678">
    <property type="entry name" value="Peptide/Ni-bd"/>
</dbReference>
<dbReference type="CDD" id="cd08499">
    <property type="entry name" value="PBP2_Ylib_like"/>
    <property type="match status" value="1"/>
</dbReference>
<dbReference type="SUPFAM" id="SSF53850">
    <property type="entry name" value="Periplasmic binding protein-like II"/>
    <property type="match status" value="1"/>
</dbReference>
<evidence type="ECO:0000256" key="3">
    <source>
        <dbReference type="ARBA" id="ARBA00005695"/>
    </source>
</evidence>
<name>A0ABV2IFK9_9HYPH</name>
<dbReference type="Pfam" id="PF00496">
    <property type="entry name" value="SBP_bac_5"/>
    <property type="match status" value="1"/>
</dbReference>
<dbReference type="EMBL" id="JBEPLY010000016">
    <property type="protein sequence ID" value="MET3601715.1"/>
    <property type="molecule type" value="Genomic_DNA"/>
</dbReference>
<comment type="subcellular location">
    <subcellularLocation>
        <location evidence="2">Periplasm</location>
    </subcellularLocation>
</comment>
<feature type="signal peptide" evidence="8">
    <location>
        <begin position="1"/>
        <end position="24"/>
    </location>
</feature>
<sequence>MLKKIMLGAALTVSAAALSATADAASLKVAMDATVDTLDPQDSTANAVASVSSGIMERLIGFDKDMKLVPVLATSWEANDDATQFTFHLRQGVTFQDGTPFNAEAVKVNMDRLADQSQGLKRNGMMRMISSTDVIDDYTVRINLSEPFGAMLATLAHPSIVMESPAALEKYGKDVSKHPVGTGPFKFKEWVPGEHLTVEKYDGYWKEGWPKVDDVTFVKVKEAATAVAMLKAGEVQYVDNMSPELVKSIEADPKFKVLNVPGISVWTASMNLMKPEFQDPRVREAFNLAIDKQAIVQVVFSGYGSVPDAPLAPNTAFYSAQTAYPYDLEKAKELMKEAGYEDGFKIQAWGRNNTTETRMLQMLKQMLSQINVDVEILPMEPATRSEKLFGNIEPEDQEFGLAIGGWSPSTGDADWHLRPVYATEGWVPKIYNMALYSNDKVDADIAAGLSSADEKVRGDAYADAQSIIWKDMPVIWLAINNKLAGETANLEGVHPMADGTMVYADAEFK</sequence>
<keyword evidence="7" id="KW-0574">Periplasm</keyword>
<protein>
    <recommendedName>
        <fullName evidence="4">Glutathione-binding protein GsiB</fullName>
    </recommendedName>
</protein>